<dbReference type="RefSeq" id="WP_189429675.1">
    <property type="nucleotide sequence ID" value="NZ_BNAO01000001.1"/>
</dbReference>
<proteinExistence type="predicted"/>
<accession>A0ABQ3KVS4</accession>
<keyword evidence="1" id="KW-0812">Transmembrane</keyword>
<name>A0ABQ3KVS4_9ALTE</name>
<dbReference type="Proteomes" id="UP000659697">
    <property type="component" value="Unassembled WGS sequence"/>
</dbReference>
<reference evidence="3" key="1">
    <citation type="journal article" date="2019" name="Int. J. Syst. Evol. Microbiol.">
        <title>The Global Catalogue of Microorganisms (GCM) 10K type strain sequencing project: providing services to taxonomists for standard genome sequencing and annotation.</title>
        <authorList>
            <consortium name="The Broad Institute Genomics Platform"/>
            <consortium name="The Broad Institute Genome Sequencing Center for Infectious Disease"/>
            <person name="Wu L."/>
            <person name="Ma J."/>
        </authorList>
    </citation>
    <scope>NUCLEOTIDE SEQUENCE [LARGE SCALE GENOMIC DNA]</scope>
    <source>
        <strain evidence="3">CGMCC 1.7003</strain>
    </source>
</reference>
<feature type="transmembrane region" description="Helical" evidence="1">
    <location>
        <begin position="12"/>
        <end position="31"/>
    </location>
</feature>
<dbReference type="InterPro" id="IPR047700">
    <property type="entry name" value="NrtS-like"/>
</dbReference>
<keyword evidence="1" id="KW-0472">Membrane</keyword>
<comment type="caution">
    <text evidence="2">The sequence shown here is derived from an EMBL/GenBank/DDBJ whole genome shotgun (WGS) entry which is preliminary data.</text>
</comment>
<dbReference type="NCBIfam" id="NF038050">
    <property type="entry name" value="NrtS"/>
    <property type="match status" value="1"/>
</dbReference>
<gene>
    <name evidence="2" type="ORF">GCM10010919_04400</name>
</gene>
<sequence length="74" mass="8441">MRDLFRALARLQIILAAIKVSLVVGTLLNIINQYEAIFAEQPWRWGLALMNYLVPYAVSSYSGALQLIKRTDRC</sequence>
<organism evidence="2 3">
    <name type="scientific">Alishewanella longhuensis</name>
    <dbReference type="NCBI Taxonomy" id="1091037"/>
    <lineage>
        <taxon>Bacteria</taxon>
        <taxon>Pseudomonadati</taxon>
        <taxon>Pseudomonadota</taxon>
        <taxon>Gammaproteobacteria</taxon>
        <taxon>Alteromonadales</taxon>
        <taxon>Alteromonadaceae</taxon>
        <taxon>Alishewanella</taxon>
    </lineage>
</organism>
<feature type="transmembrane region" description="Helical" evidence="1">
    <location>
        <begin position="43"/>
        <end position="68"/>
    </location>
</feature>
<evidence type="ECO:0000313" key="2">
    <source>
        <dbReference type="EMBL" id="GHG60732.1"/>
    </source>
</evidence>
<dbReference type="EMBL" id="BNAO01000001">
    <property type="protein sequence ID" value="GHG60732.1"/>
    <property type="molecule type" value="Genomic_DNA"/>
</dbReference>
<evidence type="ECO:0000256" key="1">
    <source>
        <dbReference type="SAM" id="Phobius"/>
    </source>
</evidence>
<keyword evidence="3" id="KW-1185">Reference proteome</keyword>
<evidence type="ECO:0000313" key="3">
    <source>
        <dbReference type="Proteomes" id="UP000659697"/>
    </source>
</evidence>
<keyword evidence="1" id="KW-1133">Transmembrane helix</keyword>
<protein>
    <submittedName>
        <fullName evidence="2">Uncharacterized protein</fullName>
    </submittedName>
</protein>